<evidence type="ECO:0000313" key="3">
    <source>
        <dbReference type="Proteomes" id="UP000000370"/>
    </source>
</evidence>
<dbReference type="AlphaFoldDB" id="A9KL64"/>
<dbReference type="STRING" id="357809.Cphy_3866"/>
<reference evidence="3" key="1">
    <citation type="submission" date="2007-11" db="EMBL/GenBank/DDBJ databases">
        <title>Complete genome sequence of Clostridium phytofermentans ISDg.</title>
        <authorList>
            <person name="Leschine S.B."/>
            <person name="Warnick T.A."/>
            <person name="Blanchard J.L."/>
            <person name="Schnell D.J."/>
            <person name="Petit E.L."/>
            <person name="LaTouf W.G."/>
            <person name="Copeland A."/>
            <person name="Lucas S."/>
            <person name="Lapidus A."/>
            <person name="Barry K."/>
            <person name="Glavina del Rio T."/>
            <person name="Dalin E."/>
            <person name="Tice H."/>
            <person name="Pitluck S."/>
            <person name="Kiss H."/>
            <person name="Brettin T."/>
            <person name="Bruce D."/>
            <person name="Detter J.C."/>
            <person name="Han C."/>
            <person name="Kuske C."/>
            <person name="Schmutz J."/>
            <person name="Larimer F."/>
            <person name="Land M."/>
            <person name="Hauser L."/>
            <person name="Kyrpides N."/>
            <person name="Kim E.A."/>
            <person name="Richardson P."/>
        </authorList>
    </citation>
    <scope>NUCLEOTIDE SEQUENCE [LARGE SCALE GENOMIC DNA]</scope>
    <source>
        <strain evidence="3">ATCC 700394 / DSM 18823 / ISDg</strain>
    </source>
</reference>
<dbReference type="KEGG" id="cpy:Cphy_3866"/>
<name>A9KL64_LACP7</name>
<dbReference type="PANTHER" id="PTHR43283">
    <property type="entry name" value="BETA-LACTAMASE-RELATED"/>
    <property type="match status" value="1"/>
</dbReference>
<sequence>MISFKTDYTPEDVGYDEDRLVKLSHFFEDLTKRKILISANYCLARDGKVFANNAVGKLSFREEDTRELRPDTIQRIASITKLFTATAIWQLAEDGKLRVSQRVGEFIEEFDTKPFNEITIAHLLSHTSGLQADDECFENKYFVSPWAFIDHDKGMNWIAASLRSGMRKKPGEEWAYCSFGYVILGEIITRVSGQFANDYIIEHIIKPCGMMDSGFGYDNKEVVSRTNIPNERSEKFITEILNGTQSTEEQDSVWAKIPGTGGSMYSTAYDLCRFGTMLLQGGYIDGTRVIGRKAIEKMSTLYTAPHIKDYCWNAGGPYRQYGLGPDMRCNEGSLYTQGTFFHEGAGGCCLIIDPTEKLVAAWFVPFVNGAWSGEALYNAAAVMWSGLK</sequence>
<dbReference type="InterPro" id="IPR050789">
    <property type="entry name" value="Diverse_Enzym_Activities"/>
</dbReference>
<dbReference type="PANTHER" id="PTHR43283:SF7">
    <property type="entry name" value="BETA-LACTAMASE-RELATED DOMAIN-CONTAINING PROTEIN"/>
    <property type="match status" value="1"/>
</dbReference>
<dbReference type="RefSeq" id="WP_012201860.1">
    <property type="nucleotide sequence ID" value="NC_010001.1"/>
</dbReference>
<gene>
    <name evidence="2" type="ordered locus">Cphy_3866</name>
</gene>
<dbReference type="InterPro" id="IPR001466">
    <property type="entry name" value="Beta-lactam-related"/>
</dbReference>
<dbReference type="Pfam" id="PF00144">
    <property type="entry name" value="Beta-lactamase"/>
    <property type="match status" value="1"/>
</dbReference>
<evidence type="ECO:0000313" key="2">
    <source>
        <dbReference type="EMBL" id="ABX44213.1"/>
    </source>
</evidence>
<dbReference type="eggNOG" id="COG1680">
    <property type="taxonomic scope" value="Bacteria"/>
</dbReference>
<accession>A9KL64</accession>
<dbReference type="HOGENOM" id="CLU_020027_11_2_9"/>
<dbReference type="Proteomes" id="UP000000370">
    <property type="component" value="Chromosome"/>
</dbReference>
<evidence type="ECO:0000259" key="1">
    <source>
        <dbReference type="Pfam" id="PF00144"/>
    </source>
</evidence>
<dbReference type="InterPro" id="IPR012338">
    <property type="entry name" value="Beta-lactam/transpept-like"/>
</dbReference>
<feature type="domain" description="Beta-lactamase-related" evidence="1">
    <location>
        <begin position="27"/>
        <end position="364"/>
    </location>
</feature>
<dbReference type="SUPFAM" id="SSF56601">
    <property type="entry name" value="beta-lactamase/transpeptidase-like"/>
    <property type="match status" value="1"/>
</dbReference>
<dbReference type="OrthoDB" id="9797709at2"/>
<protein>
    <submittedName>
        <fullName evidence="2">Beta-lactamase</fullName>
    </submittedName>
</protein>
<proteinExistence type="predicted"/>
<keyword evidence="3" id="KW-1185">Reference proteome</keyword>
<dbReference type="Gene3D" id="3.40.710.10">
    <property type="entry name" value="DD-peptidase/beta-lactamase superfamily"/>
    <property type="match status" value="1"/>
</dbReference>
<organism evidence="2 3">
    <name type="scientific">Lachnoclostridium phytofermentans (strain ATCC 700394 / DSM 18823 / ISDg)</name>
    <name type="common">Clostridium phytofermentans</name>
    <dbReference type="NCBI Taxonomy" id="357809"/>
    <lineage>
        <taxon>Bacteria</taxon>
        <taxon>Bacillati</taxon>
        <taxon>Bacillota</taxon>
        <taxon>Clostridia</taxon>
        <taxon>Lachnospirales</taxon>
        <taxon>Lachnospiraceae</taxon>
    </lineage>
</organism>
<dbReference type="EMBL" id="CP000885">
    <property type="protein sequence ID" value="ABX44213.1"/>
    <property type="molecule type" value="Genomic_DNA"/>
</dbReference>